<accession>A0A2I0JMQ5</accession>
<dbReference type="AlphaFoldDB" id="A0A2I0JMQ5"/>
<comment type="caution">
    <text evidence="2">The sequence shown here is derived from an EMBL/GenBank/DDBJ whole genome shotgun (WGS) entry which is preliminary data.</text>
</comment>
<proteinExistence type="predicted"/>
<dbReference type="Proteomes" id="UP000233551">
    <property type="component" value="Unassembled WGS sequence"/>
</dbReference>
<dbReference type="EMBL" id="PGOL01001504">
    <property type="protein sequence ID" value="PKI57561.1"/>
    <property type="molecule type" value="Genomic_DNA"/>
</dbReference>
<evidence type="ECO:0000313" key="2">
    <source>
        <dbReference type="EMBL" id="PKI57561.1"/>
    </source>
</evidence>
<sequence length="221" mass="24133">MPTLQIRIPCQDHVANLPLWTGALSLSLSLSVFSGKLKNRADNRVEGQGFGESPSSITMLRSLLNTATPVLSWSSLPQLSRCTLYFSFPRSCHFEALKSPPPAPSLTRPKPPPPPPQVDDELKAVLGDDLSTRFAALRGSLHPFSSSSSSPSVASANLVPSRTSLACDGRVRDPSYSNPTMRRMKSRRSSNGPRTLRISIALLRLMKSLMTMTMMRIATLK</sequence>
<evidence type="ECO:0000256" key="1">
    <source>
        <dbReference type="SAM" id="MobiDB-lite"/>
    </source>
</evidence>
<reference evidence="2 3" key="1">
    <citation type="submission" date="2017-11" db="EMBL/GenBank/DDBJ databases">
        <title>De-novo sequencing of pomegranate (Punica granatum L.) genome.</title>
        <authorList>
            <person name="Akparov Z."/>
            <person name="Amiraslanov A."/>
            <person name="Hajiyeva S."/>
            <person name="Abbasov M."/>
            <person name="Kaur K."/>
            <person name="Hamwieh A."/>
            <person name="Solovyev V."/>
            <person name="Salamov A."/>
            <person name="Braich B."/>
            <person name="Kosarev P."/>
            <person name="Mahmoud A."/>
            <person name="Hajiyev E."/>
            <person name="Babayeva S."/>
            <person name="Izzatullayeva V."/>
            <person name="Mammadov A."/>
            <person name="Mammadov A."/>
            <person name="Sharifova S."/>
            <person name="Ojaghi J."/>
            <person name="Eynullazada K."/>
            <person name="Bayramov B."/>
            <person name="Abdulazimova A."/>
            <person name="Shahmuradov I."/>
        </authorList>
    </citation>
    <scope>NUCLEOTIDE SEQUENCE [LARGE SCALE GENOMIC DNA]</scope>
    <source>
        <strain evidence="3">cv. AG2017</strain>
        <tissue evidence="2">Leaf</tissue>
    </source>
</reference>
<feature type="region of interest" description="Disordered" evidence="1">
    <location>
        <begin position="99"/>
        <end position="121"/>
    </location>
</feature>
<keyword evidence="3" id="KW-1185">Reference proteome</keyword>
<organism evidence="2 3">
    <name type="scientific">Punica granatum</name>
    <name type="common">Pomegranate</name>
    <dbReference type="NCBI Taxonomy" id="22663"/>
    <lineage>
        <taxon>Eukaryota</taxon>
        <taxon>Viridiplantae</taxon>
        <taxon>Streptophyta</taxon>
        <taxon>Embryophyta</taxon>
        <taxon>Tracheophyta</taxon>
        <taxon>Spermatophyta</taxon>
        <taxon>Magnoliopsida</taxon>
        <taxon>eudicotyledons</taxon>
        <taxon>Gunneridae</taxon>
        <taxon>Pentapetalae</taxon>
        <taxon>rosids</taxon>
        <taxon>malvids</taxon>
        <taxon>Myrtales</taxon>
        <taxon>Lythraceae</taxon>
        <taxon>Punica</taxon>
    </lineage>
</organism>
<protein>
    <submittedName>
        <fullName evidence="2">Uncharacterized protein</fullName>
    </submittedName>
</protein>
<evidence type="ECO:0000313" key="3">
    <source>
        <dbReference type="Proteomes" id="UP000233551"/>
    </source>
</evidence>
<feature type="compositionally biased region" description="Pro residues" evidence="1">
    <location>
        <begin position="99"/>
        <end position="117"/>
    </location>
</feature>
<gene>
    <name evidence="2" type="ORF">CRG98_022032</name>
</gene>
<name>A0A2I0JMQ5_PUNGR</name>
<feature type="region of interest" description="Disordered" evidence="1">
    <location>
        <begin position="166"/>
        <end position="193"/>
    </location>
</feature>